<feature type="transmembrane region" description="Helical" evidence="1">
    <location>
        <begin position="47"/>
        <end position="69"/>
    </location>
</feature>
<dbReference type="PANTHER" id="PTHR37938:SF1">
    <property type="entry name" value="BLL0215 PROTEIN"/>
    <property type="match status" value="1"/>
</dbReference>
<dbReference type="PANTHER" id="PTHR37938">
    <property type="entry name" value="BLL0215 PROTEIN"/>
    <property type="match status" value="1"/>
</dbReference>
<sequence>MDKLHAQPVHRFFHSFCIRPNVSFENQSEGEVVVLVLRAHPVTQIPWILNVVILFILLFVANLVFAGSLGGMQVFFLNLFLIIFILSYAWLNILVYVFNVGILTNEKVVDIDFSAVIYKETTEARLDKVEDVSSKAAGYFASLFNFGDVFVQTAGTEANLEFAKVPRPSEVVNFINELTEAL</sequence>
<evidence type="ECO:0008006" key="4">
    <source>
        <dbReference type="Google" id="ProtNLM"/>
    </source>
</evidence>
<evidence type="ECO:0000256" key="1">
    <source>
        <dbReference type="SAM" id="Phobius"/>
    </source>
</evidence>
<accession>A0A1F7J6R3</accession>
<gene>
    <name evidence="2" type="ORF">A3B50_02605</name>
</gene>
<keyword evidence="1" id="KW-0812">Transmembrane</keyword>
<name>A0A1F7J6R3_9BACT</name>
<reference evidence="2 3" key="1">
    <citation type="journal article" date="2016" name="Nat. Commun.">
        <title>Thousands of microbial genomes shed light on interconnected biogeochemical processes in an aquifer system.</title>
        <authorList>
            <person name="Anantharaman K."/>
            <person name="Brown C.T."/>
            <person name="Hug L.A."/>
            <person name="Sharon I."/>
            <person name="Castelle C.J."/>
            <person name="Probst A.J."/>
            <person name="Thomas B.C."/>
            <person name="Singh A."/>
            <person name="Wilkins M.J."/>
            <person name="Karaoz U."/>
            <person name="Brodie E.L."/>
            <person name="Williams K.H."/>
            <person name="Hubbard S.S."/>
            <person name="Banfield J.F."/>
        </authorList>
    </citation>
    <scope>NUCLEOTIDE SEQUENCE [LARGE SCALE GENOMIC DNA]</scope>
</reference>
<comment type="caution">
    <text evidence="2">The sequence shown here is derived from an EMBL/GenBank/DDBJ whole genome shotgun (WGS) entry which is preliminary data.</text>
</comment>
<evidence type="ECO:0000313" key="2">
    <source>
        <dbReference type="EMBL" id="OGK51311.1"/>
    </source>
</evidence>
<organism evidence="2 3">
    <name type="scientific">Candidatus Roizmanbacteria bacterium RIFCSPLOWO2_01_FULL_40_42</name>
    <dbReference type="NCBI Taxonomy" id="1802066"/>
    <lineage>
        <taxon>Bacteria</taxon>
        <taxon>Candidatus Roizmaniibacteriota</taxon>
    </lineage>
</organism>
<proteinExistence type="predicted"/>
<dbReference type="AlphaFoldDB" id="A0A1F7J6R3"/>
<protein>
    <recommendedName>
        <fullName evidence="4">DUF304 domain-containing protein</fullName>
    </recommendedName>
</protein>
<dbReference type="Proteomes" id="UP000178558">
    <property type="component" value="Unassembled WGS sequence"/>
</dbReference>
<keyword evidence="1" id="KW-0472">Membrane</keyword>
<feature type="transmembrane region" description="Helical" evidence="1">
    <location>
        <begin position="75"/>
        <end position="98"/>
    </location>
</feature>
<evidence type="ECO:0000313" key="3">
    <source>
        <dbReference type="Proteomes" id="UP000178558"/>
    </source>
</evidence>
<dbReference type="EMBL" id="MGAQ01000001">
    <property type="protein sequence ID" value="OGK51311.1"/>
    <property type="molecule type" value="Genomic_DNA"/>
</dbReference>
<keyword evidence="1" id="KW-1133">Transmembrane helix</keyword>